<dbReference type="AlphaFoldDB" id="A0A844ZHV8"/>
<dbReference type="Proteomes" id="UP000433104">
    <property type="component" value="Unassembled WGS sequence"/>
</dbReference>
<dbReference type="InterPro" id="IPR052719">
    <property type="entry name" value="CvpA-like"/>
</dbReference>
<accession>A0A844ZHV8</accession>
<feature type="transmembrane region" description="Helical" evidence="5">
    <location>
        <begin position="6"/>
        <end position="21"/>
    </location>
</feature>
<evidence type="ECO:0000256" key="1">
    <source>
        <dbReference type="ARBA" id="ARBA00004141"/>
    </source>
</evidence>
<dbReference type="EMBL" id="WTYW01000001">
    <property type="protein sequence ID" value="MXO85309.1"/>
    <property type="molecule type" value="Genomic_DNA"/>
</dbReference>
<gene>
    <name evidence="6" type="ORF">GRI38_04630</name>
</gene>
<evidence type="ECO:0000256" key="3">
    <source>
        <dbReference type="ARBA" id="ARBA00022989"/>
    </source>
</evidence>
<dbReference type="GO" id="GO:0016020">
    <property type="term" value="C:membrane"/>
    <property type="evidence" value="ECO:0007669"/>
    <property type="project" value="UniProtKB-SubCell"/>
</dbReference>
<dbReference type="Pfam" id="PF02674">
    <property type="entry name" value="Colicin_V"/>
    <property type="match status" value="1"/>
</dbReference>
<comment type="subcellular location">
    <subcellularLocation>
        <location evidence="1">Membrane</location>
        <topology evidence="1">Multi-pass membrane protein</topology>
    </subcellularLocation>
</comment>
<dbReference type="RefSeq" id="WP_160681720.1">
    <property type="nucleotide sequence ID" value="NZ_WTYW01000001.1"/>
</dbReference>
<dbReference type="PANTHER" id="PTHR36926">
    <property type="entry name" value="COLICIN V PRODUCTION PROTEIN"/>
    <property type="match status" value="1"/>
</dbReference>
<comment type="caution">
    <text evidence="6">The sequence shown here is derived from an EMBL/GenBank/DDBJ whole genome shotgun (WGS) entry which is preliminary data.</text>
</comment>
<evidence type="ECO:0000256" key="4">
    <source>
        <dbReference type="ARBA" id="ARBA00023136"/>
    </source>
</evidence>
<proteinExistence type="predicted"/>
<feature type="transmembrane region" description="Helical" evidence="5">
    <location>
        <begin position="64"/>
        <end position="82"/>
    </location>
</feature>
<reference evidence="6 7" key="1">
    <citation type="submission" date="2019-12" db="EMBL/GenBank/DDBJ databases">
        <title>Genomic-based taxomic classification of the family Erythrobacteraceae.</title>
        <authorList>
            <person name="Xu L."/>
        </authorList>
    </citation>
    <scope>NUCLEOTIDE SEQUENCE [LARGE SCALE GENOMIC DNA]</scope>
    <source>
        <strain evidence="6 7">MCCC 1A09962</strain>
    </source>
</reference>
<keyword evidence="2 5" id="KW-0812">Transmembrane</keyword>
<dbReference type="OrthoDB" id="9806894at2"/>
<organism evidence="6 7">
    <name type="scientific">Parapontixanthobacter aurantiacus</name>
    <dbReference type="NCBI Taxonomy" id="1463599"/>
    <lineage>
        <taxon>Bacteria</taxon>
        <taxon>Pseudomonadati</taxon>
        <taxon>Pseudomonadota</taxon>
        <taxon>Alphaproteobacteria</taxon>
        <taxon>Sphingomonadales</taxon>
        <taxon>Erythrobacteraceae</taxon>
        <taxon>Parapontixanthobacter</taxon>
    </lineage>
</organism>
<keyword evidence="4 5" id="KW-0472">Membrane</keyword>
<dbReference type="PANTHER" id="PTHR36926:SF1">
    <property type="entry name" value="COLICIN V PRODUCTION PROTEIN"/>
    <property type="match status" value="1"/>
</dbReference>
<feature type="transmembrane region" description="Helical" evidence="5">
    <location>
        <begin position="28"/>
        <end position="44"/>
    </location>
</feature>
<keyword evidence="3 5" id="KW-1133">Transmembrane helix</keyword>
<evidence type="ECO:0000313" key="7">
    <source>
        <dbReference type="Proteomes" id="UP000433104"/>
    </source>
</evidence>
<feature type="transmembrane region" description="Helical" evidence="5">
    <location>
        <begin position="103"/>
        <end position="125"/>
    </location>
</feature>
<keyword evidence="7" id="KW-1185">Reference proteome</keyword>
<name>A0A844ZHV8_9SPHN</name>
<sequence>MTGFDIIVLTIVGVAAVGGFMRGVVQEVLSLAAWILAIAAIRVLHKPLTDQLGTQLGDTTTTSILAFVLLLLIPYAAMKVIATNAGKAARSSVLGFIDRILGFLFGAIKGLIIVVIGFSVLVLGFDTIWGMKGRPNWIATARSYEFIDASSRSMVEIIGERRARMRAADAAANEE</sequence>
<dbReference type="GO" id="GO:0009403">
    <property type="term" value="P:toxin biosynthetic process"/>
    <property type="evidence" value="ECO:0007669"/>
    <property type="project" value="InterPro"/>
</dbReference>
<protein>
    <submittedName>
        <fullName evidence="6">CvpA family protein</fullName>
    </submittedName>
</protein>
<evidence type="ECO:0000256" key="2">
    <source>
        <dbReference type="ARBA" id="ARBA00022692"/>
    </source>
</evidence>
<dbReference type="InterPro" id="IPR003825">
    <property type="entry name" value="Colicin-V_CvpA"/>
</dbReference>
<evidence type="ECO:0000256" key="5">
    <source>
        <dbReference type="SAM" id="Phobius"/>
    </source>
</evidence>
<evidence type="ECO:0000313" key="6">
    <source>
        <dbReference type="EMBL" id="MXO85309.1"/>
    </source>
</evidence>